<dbReference type="OrthoDB" id="474880at2759"/>
<dbReference type="GO" id="GO:0016787">
    <property type="term" value="F:hydrolase activity"/>
    <property type="evidence" value="ECO:0007669"/>
    <property type="project" value="InterPro"/>
</dbReference>
<name>A0A9P1DMW3_9DINO</name>
<feature type="non-terminal residue" evidence="2">
    <location>
        <position position="378"/>
    </location>
</feature>
<dbReference type="AlphaFoldDB" id="A0A9P1DMW3"/>
<organism evidence="2">
    <name type="scientific">Cladocopium goreaui</name>
    <dbReference type="NCBI Taxonomy" id="2562237"/>
    <lineage>
        <taxon>Eukaryota</taxon>
        <taxon>Sar</taxon>
        <taxon>Alveolata</taxon>
        <taxon>Dinophyceae</taxon>
        <taxon>Suessiales</taxon>
        <taxon>Symbiodiniaceae</taxon>
        <taxon>Cladocopium</taxon>
    </lineage>
</organism>
<reference evidence="3" key="2">
    <citation type="submission" date="2024-04" db="EMBL/GenBank/DDBJ databases">
        <authorList>
            <person name="Chen Y."/>
            <person name="Shah S."/>
            <person name="Dougan E. K."/>
            <person name="Thang M."/>
            <person name="Chan C."/>
        </authorList>
    </citation>
    <scope>NUCLEOTIDE SEQUENCE [LARGE SCALE GENOMIC DNA]</scope>
</reference>
<evidence type="ECO:0000313" key="4">
    <source>
        <dbReference type="EMBL" id="CAL4798880.1"/>
    </source>
</evidence>
<evidence type="ECO:0000313" key="2">
    <source>
        <dbReference type="EMBL" id="CAI4011568.1"/>
    </source>
</evidence>
<protein>
    <submittedName>
        <fullName evidence="4">D-threo-3-hydroxyaspartate dehydratase</fullName>
    </submittedName>
</protein>
<comment type="caution">
    <text evidence="2">The sequence shown here is derived from an EMBL/GenBank/DDBJ whole genome shotgun (WGS) entry which is preliminary data.</text>
</comment>
<evidence type="ECO:0000259" key="1">
    <source>
        <dbReference type="Pfam" id="PF00149"/>
    </source>
</evidence>
<sequence length="378" mass="42208">MGKCAYEGAFSLYEGLEDFIVNQGAKPTAALIVGDIAYGGGSQLVNNATRHAFQKYLHGQVPVDRVYPVMGNHDIHFLGCSKGEVLTPFLPCYYGTAHTSVVSNYEMTFSWETQWDATGDPRETHGETGPTWIAPLRYNLNLDNRSSVHFIAGLISGVYRTYWNNDTPAETGLKFPQHVPSFRWTSVMGVVAVDAMGSGGDTLECRFLRDSLEEGRRLKKSIFIYMTHNFAKACKDWSLIRQLDVWITGHKHSRWQSEPSRSEMAQEFRHYPLRILIGNGGFDEGASDTVSFGHLREVPYKDGDQERVKLHFDIYDTCISDDWHCPLIGLTGPYCWDKCQAMPGGIDGGGGPRKATTGLHFSGFTFDAPRANAAPTEW</sequence>
<dbReference type="CDD" id="cd00838">
    <property type="entry name" value="MPP_superfamily"/>
    <property type="match status" value="1"/>
</dbReference>
<dbReference type="Pfam" id="PF00149">
    <property type="entry name" value="Metallophos"/>
    <property type="match status" value="1"/>
</dbReference>
<dbReference type="EMBL" id="CAMXCT020005148">
    <property type="protein sequence ID" value="CAL1164943.1"/>
    <property type="molecule type" value="Genomic_DNA"/>
</dbReference>
<dbReference type="SUPFAM" id="SSF56300">
    <property type="entry name" value="Metallo-dependent phosphatases"/>
    <property type="match status" value="1"/>
</dbReference>
<dbReference type="Proteomes" id="UP001152797">
    <property type="component" value="Unassembled WGS sequence"/>
</dbReference>
<evidence type="ECO:0000313" key="3">
    <source>
        <dbReference type="EMBL" id="CAL1164943.1"/>
    </source>
</evidence>
<reference evidence="2" key="1">
    <citation type="submission" date="2022-10" db="EMBL/GenBank/DDBJ databases">
        <authorList>
            <person name="Chen Y."/>
            <person name="Dougan E. K."/>
            <person name="Chan C."/>
            <person name="Rhodes N."/>
            <person name="Thang M."/>
        </authorList>
    </citation>
    <scope>NUCLEOTIDE SEQUENCE</scope>
</reference>
<dbReference type="Gene3D" id="3.60.21.10">
    <property type="match status" value="1"/>
</dbReference>
<gene>
    <name evidence="2" type="ORF">C1SCF055_LOCUS36718</name>
</gene>
<feature type="domain" description="Calcineurin-like phosphoesterase" evidence="1">
    <location>
        <begin position="22"/>
        <end position="253"/>
    </location>
</feature>
<evidence type="ECO:0000313" key="5">
    <source>
        <dbReference type="Proteomes" id="UP001152797"/>
    </source>
</evidence>
<proteinExistence type="predicted"/>
<dbReference type="InterPro" id="IPR004843">
    <property type="entry name" value="Calcineurin-like_PHP"/>
</dbReference>
<dbReference type="EMBL" id="CAMXCT030005148">
    <property type="protein sequence ID" value="CAL4798880.1"/>
    <property type="molecule type" value="Genomic_DNA"/>
</dbReference>
<dbReference type="EMBL" id="CAMXCT010005148">
    <property type="protein sequence ID" value="CAI4011568.1"/>
    <property type="molecule type" value="Genomic_DNA"/>
</dbReference>
<keyword evidence="5" id="KW-1185">Reference proteome</keyword>
<accession>A0A9P1DMW3</accession>
<dbReference type="InterPro" id="IPR029052">
    <property type="entry name" value="Metallo-depent_PP-like"/>
</dbReference>